<evidence type="ECO:0000313" key="5">
    <source>
        <dbReference type="Proteomes" id="UP000263012"/>
    </source>
</evidence>
<dbReference type="RefSeq" id="WP_119821392.1">
    <property type="nucleotide sequence ID" value="NZ_CP025066.1"/>
</dbReference>
<keyword evidence="1" id="KW-0732">Signal</keyword>
<keyword evidence="3" id="KW-0472">Membrane</keyword>
<keyword evidence="5" id="KW-1185">Reference proteome</keyword>
<organism evidence="4 5">
    <name type="scientific">Halalkaliarchaeum desulfuricum</name>
    <dbReference type="NCBI Taxonomy" id="2055893"/>
    <lineage>
        <taxon>Archaea</taxon>
        <taxon>Methanobacteriati</taxon>
        <taxon>Methanobacteriota</taxon>
        <taxon>Stenosarchaea group</taxon>
        <taxon>Halobacteria</taxon>
        <taxon>Halobacteriales</taxon>
        <taxon>Haloferacaceae</taxon>
        <taxon>Halalkaliarchaeum</taxon>
    </lineage>
</organism>
<feature type="compositionally biased region" description="Acidic residues" evidence="2">
    <location>
        <begin position="501"/>
        <end position="528"/>
    </location>
</feature>
<dbReference type="Proteomes" id="UP000263012">
    <property type="component" value="Chromosome"/>
</dbReference>
<feature type="region of interest" description="Disordered" evidence="2">
    <location>
        <begin position="499"/>
        <end position="532"/>
    </location>
</feature>
<dbReference type="AlphaFoldDB" id="A0A343TNV6"/>
<dbReference type="NCBIfam" id="TIGR04126">
    <property type="entry name" value="PGF_CTERM"/>
    <property type="match status" value="1"/>
</dbReference>
<dbReference type="GO" id="GO:0005886">
    <property type="term" value="C:plasma membrane"/>
    <property type="evidence" value="ECO:0007669"/>
    <property type="project" value="UniProtKB-SubCell"/>
</dbReference>
<dbReference type="OrthoDB" id="85977at2157"/>
<dbReference type="KEGG" id="hdf:AArcSl_3172"/>
<dbReference type="InterPro" id="IPR026371">
    <property type="entry name" value="PGF_CTERM"/>
</dbReference>
<keyword evidence="3" id="KW-0812">Transmembrane</keyword>
<keyword evidence="3" id="KW-1133">Transmembrane helix</keyword>
<dbReference type="InterPro" id="IPR047792">
    <property type="entry name" value="Hvo_1808-like"/>
</dbReference>
<dbReference type="NCBIfam" id="NF038145">
    <property type="entry name" value="Hvo_1808_fam"/>
    <property type="match status" value="1"/>
</dbReference>
<feature type="compositionally biased region" description="Acidic residues" evidence="2">
    <location>
        <begin position="54"/>
        <end position="69"/>
    </location>
</feature>
<protein>
    <recommendedName>
        <fullName evidence="6">PGF-CTERM sorting domain-containing protein</fullName>
    </recommendedName>
</protein>
<sequence length="557" mass="61955">MGRVLTLAVALLMVTAMFAPVAAAAPPGTVDDVATASSTNDHVEASGAPVSTFDTDDADNETDEDEFGDEPIGKVNGYWYNDSIDIDQADGLTDEELEAYVYRKMARVEQIRDQKFRADVPVDVMTREEFREMREDRESDEEFNRWNDQVWKGLFIVGEDESSEEEIDTVFSGAVAGFYSPAEDRVVIVTDDGDNPVIDNSTLLHELGHAMQDQYHNLSDPTYRGATQDADLAIDGIVEGEVVYMEHVYEERCESGEWECVETPPTDRTDDDGPDPNLGIFLTVFQPYSDGPGYAADIVEEDGWEGITERMEEPPKSTTQVIHRTDREPTPIDYEHTAESGWEHYPDQGVEGADTVGEASIYAMFWYQARFYEADTIDWREFTQADHPHETYNYVSEPSSGWANDELYPYRRGDDQDGYVWVTEWETATDAQQFSDAYGAMLEAHDVRTDDGYHVVDDGPFRGAYLVSTEDTRVTIVHGPTTGAVSDIRPDLAAEIRDDATTEPDDPGEIETPTEPDAPDAPDDDGSIDLETPGFGAGIAVAALLATIALLRVGRRR</sequence>
<dbReference type="GO" id="GO:0030115">
    <property type="term" value="C:S-layer"/>
    <property type="evidence" value="ECO:0007669"/>
    <property type="project" value="UniProtKB-SubCell"/>
</dbReference>
<proteinExistence type="predicted"/>
<gene>
    <name evidence="4" type="ORF">AArcSl_3172</name>
</gene>
<accession>A0A343TNV6</accession>
<feature type="transmembrane region" description="Helical" evidence="3">
    <location>
        <begin position="534"/>
        <end position="553"/>
    </location>
</feature>
<feature type="region of interest" description="Disordered" evidence="2">
    <location>
        <begin position="38"/>
        <end position="72"/>
    </location>
</feature>
<name>A0A343TNV6_9EURY</name>
<evidence type="ECO:0000256" key="3">
    <source>
        <dbReference type="SAM" id="Phobius"/>
    </source>
</evidence>
<dbReference type="EMBL" id="CP025066">
    <property type="protein sequence ID" value="AUX10778.1"/>
    <property type="molecule type" value="Genomic_DNA"/>
</dbReference>
<reference evidence="5" key="1">
    <citation type="submission" date="2017-11" db="EMBL/GenBank/DDBJ databases">
        <title>Phenotypic and genomic properties of facultatively anaerobic sulfur-reducing natronoarchaea from hypersaline soda lakes.</title>
        <authorList>
            <person name="Sorokin D.Y."/>
            <person name="Kublanov I.V."/>
            <person name="Roman P."/>
            <person name="Sinninghe Damste J.S."/>
            <person name="Golyshin P.N."/>
            <person name="Rojo D."/>
            <person name="Ciordia S."/>
            <person name="Mena M.D.C."/>
            <person name="Ferrer M."/>
            <person name="Messina E."/>
            <person name="Smedile F."/>
            <person name="La Spada G."/>
            <person name="La Cono V."/>
            <person name="Yakimov M.M."/>
        </authorList>
    </citation>
    <scope>NUCLEOTIDE SEQUENCE [LARGE SCALE GENOMIC DNA]</scope>
    <source>
        <strain evidence="5">AArc-Sl</strain>
    </source>
</reference>
<evidence type="ECO:0000256" key="1">
    <source>
        <dbReference type="ARBA" id="ARBA00022729"/>
    </source>
</evidence>
<dbReference type="GeneID" id="37879537"/>
<evidence type="ECO:0008006" key="6">
    <source>
        <dbReference type="Google" id="ProtNLM"/>
    </source>
</evidence>
<evidence type="ECO:0000313" key="4">
    <source>
        <dbReference type="EMBL" id="AUX10778.1"/>
    </source>
</evidence>
<evidence type="ECO:0000256" key="2">
    <source>
        <dbReference type="SAM" id="MobiDB-lite"/>
    </source>
</evidence>